<feature type="transmembrane region" description="Helical" evidence="1">
    <location>
        <begin position="92"/>
        <end position="117"/>
    </location>
</feature>
<dbReference type="RefSeq" id="WP_116171781.1">
    <property type="nucleotide sequence ID" value="NZ_CP033058.2"/>
</dbReference>
<keyword evidence="1" id="KW-0812">Transmembrane</keyword>
<gene>
    <name evidence="2" type="ORF">DMC14_001080</name>
</gene>
<dbReference type="EMBL" id="CP033058">
    <property type="protein sequence ID" value="AZZ65385.1"/>
    <property type="molecule type" value="Genomic_DNA"/>
</dbReference>
<dbReference type="OrthoDB" id="10003547at2"/>
<dbReference type="KEGG" id="mphc:DMC14_001080"/>
<proteinExistence type="predicted"/>
<reference evidence="2" key="1">
    <citation type="submission" date="2019-03" db="EMBL/GenBank/DDBJ databases">
        <title>Draft Sequence and Annotation of the Mycoplasma phocicerebrale Strain 1049T Genome.</title>
        <authorList>
            <person name="Frasca S.Jr."/>
            <person name="Kutish G.F."/>
            <person name="Castellanos Gell J."/>
            <person name="Michaels D.L."/>
            <person name="Brown D.R."/>
        </authorList>
    </citation>
    <scope>NUCLEOTIDE SEQUENCE</scope>
    <source>
        <strain evidence="2">1049</strain>
    </source>
</reference>
<keyword evidence="3" id="KW-1185">Reference proteome</keyword>
<sequence>MESEANDNLKKAKALCLVQFIFGSFFIALLAAFIGVLLAIYLPNKKTITWTSNFAYIFITMWFIVIILILITNSIFGIKYAKSINDKKLEKLFMYSAIFIIPIFSLFSGFQAATLLLNKISFKRNKTKKVKNKKIKISK</sequence>
<evidence type="ECO:0000313" key="2">
    <source>
        <dbReference type="EMBL" id="AZZ65385.1"/>
    </source>
</evidence>
<dbReference type="AlphaFoldDB" id="A0A3T0TTH6"/>
<organism evidence="2 3">
    <name type="scientific">Metamycoplasma phocicerebrale</name>
    <dbReference type="NCBI Taxonomy" id="142649"/>
    <lineage>
        <taxon>Bacteria</taxon>
        <taxon>Bacillati</taxon>
        <taxon>Mycoplasmatota</taxon>
        <taxon>Mycoplasmoidales</taxon>
        <taxon>Metamycoplasmataceae</taxon>
        <taxon>Metamycoplasma</taxon>
    </lineage>
</organism>
<keyword evidence="1" id="KW-1133">Transmembrane helix</keyword>
<evidence type="ECO:0000313" key="3">
    <source>
        <dbReference type="Proteomes" id="UP000256585"/>
    </source>
</evidence>
<name>A0A3T0TTH6_9BACT</name>
<keyword evidence="1" id="KW-0472">Membrane</keyword>
<dbReference type="Proteomes" id="UP000256585">
    <property type="component" value="Chromosome"/>
</dbReference>
<accession>A0A3T0TTH6</accession>
<feature type="transmembrane region" description="Helical" evidence="1">
    <location>
        <begin position="54"/>
        <end position="72"/>
    </location>
</feature>
<feature type="transmembrane region" description="Helical" evidence="1">
    <location>
        <begin position="20"/>
        <end position="42"/>
    </location>
</feature>
<evidence type="ECO:0000256" key="1">
    <source>
        <dbReference type="SAM" id="Phobius"/>
    </source>
</evidence>
<protein>
    <submittedName>
        <fullName evidence="2">Uncharacterized protein</fullName>
    </submittedName>
</protein>